<dbReference type="EMBL" id="CAJPVJ010013682">
    <property type="protein sequence ID" value="CAG2174977.1"/>
    <property type="molecule type" value="Genomic_DNA"/>
</dbReference>
<proteinExistence type="predicted"/>
<dbReference type="OrthoDB" id="6021133at2759"/>
<evidence type="ECO:0000259" key="4">
    <source>
        <dbReference type="Pfam" id="PF09727"/>
    </source>
</evidence>
<gene>
    <name evidence="5" type="ORF">ONB1V03_LOCUS14416</name>
</gene>
<feature type="coiled-coil region" evidence="2">
    <location>
        <begin position="155"/>
        <end position="224"/>
    </location>
</feature>
<dbReference type="InterPro" id="IPR019131">
    <property type="entry name" value="Cortactin-binding_p2_N"/>
</dbReference>
<evidence type="ECO:0000256" key="3">
    <source>
        <dbReference type="SAM" id="MobiDB-lite"/>
    </source>
</evidence>
<evidence type="ECO:0000256" key="1">
    <source>
        <dbReference type="ARBA" id="ARBA00023054"/>
    </source>
</evidence>
<organism evidence="5">
    <name type="scientific">Oppiella nova</name>
    <dbReference type="NCBI Taxonomy" id="334625"/>
    <lineage>
        <taxon>Eukaryota</taxon>
        <taxon>Metazoa</taxon>
        <taxon>Ecdysozoa</taxon>
        <taxon>Arthropoda</taxon>
        <taxon>Chelicerata</taxon>
        <taxon>Arachnida</taxon>
        <taxon>Acari</taxon>
        <taxon>Acariformes</taxon>
        <taxon>Sarcoptiformes</taxon>
        <taxon>Oribatida</taxon>
        <taxon>Brachypylina</taxon>
        <taxon>Oppioidea</taxon>
        <taxon>Oppiidae</taxon>
        <taxon>Oppiella</taxon>
    </lineage>
</organism>
<dbReference type="InterPro" id="IPR050719">
    <property type="entry name" value="Cortactin-Actin_Reg"/>
</dbReference>
<feature type="domain" description="Cortactin-binding protein-2 N-terminal" evidence="4">
    <location>
        <begin position="16"/>
        <end position="99"/>
    </location>
</feature>
<evidence type="ECO:0000313" key="5">
    <source>
        <dbReference type="EMBL" id="CAD7657791.1"/>
    </source>
</evidence>
<sequence>MFVSKTIKLSADCDQRLQYSDPWNALSRDAFGAYDPSFDRTTTVALFNMKMTQLDQLIVQQRRARALLKDQLAAIECKYNAICGELEAERHLRAADAKCSAAQTADDDDSDVKSVSRTLEEERSREKQIVLCLLSERKQLIVKLIEERQRNEELLSVLSAEKARIADMVEGLEDESKRSLQMEAELEKYLTDFEGERQKFRNQLSASETRNAELAAEVDRLRQQLSGGKSATTVSLGEGVRSAIVTMSSATRCAPSVPSVSTVSQPKASVAQAVTSGDSQHSYATVSSVKMNATIPPPPTTRAPPPKALTNSSNANAFQNMTYNLEATTPPTTTSSTTTTTTNNNKTGAAPARKLSASGAGRGTPPPIPPNKPAIKPVLPPQALLDRNKELNSTKVNAKSAAMTAATNLKSTTIGGNESTGEQRADDRDVDLLCQELENFNSLLVSMVSTTASHTT</sequence>
<feature type="region of interest" description="Disordered" evidence="3">
    <location>
        <begin position="326"/>
        <end position="374"/>
    </location>
</feature>
<dbReference type="PANTHER" id="PTHR23166">
    <property type="entry name" value="FILAMIN/GPBP-INTERACTING PROTEIN"/>
    <property type="match status" value="1"/>
</dbReference>
<evidence type="ECO:0000313" key="6">
    <source>
        <dbReference type="Proteomes" id="UP000728032"/>
    </source>
</evidence>
<keyword evidence="6" id="KW-1185">Reference proteome</keyword>
<dbReference type="Proteomes" id="UP000728032">
    <property type="component" value="Unassembled WGS sequence"/>
</dbReference>
<reference evidence="5" key="1">
    <citation type="submission" date="2020-11" db="EMBL/GenBank/DDBJ databases">
        <authorList>
            <person name="Tran Van P."/>
        </authorList>
    </citation>
    <scope>NUCLEOTIDE SEQUENCE</scope>
</reference>
<dbReference type="Pfam" id="PF09727">
    <property type="entry name" value="CortBP2"/>
    <property type="match status" value="1"/>
</dbReference>
<dbReference type="PANTHER" id="PTHR23166:SF5">
    <property type="entry name" value="CTTNBP2 N-TERMINAL-LIKE PROTEIN"/>
    <property type="match status" value="1"/>
</dbReference>
<dbReference type="EMBL" id="OC928507">
    <property type="protein sequence ID" value="CAD7657791.1"/>
    <property type="molecule type" value="Genomic_DNA"/>
</dbReference>
<keyword evidence="1 2" id="KW-0175">Coiled coil</keyword>
<accession>A0A7R9MDI0</accession>
<dbReference type="AlphaFoldDB" id="A0A7R9MDI0"/>
<protein>
    <recommendedName>
        <fullName evidence="4">Cortactin-binding protein-2 N-terminal domain-containing protein</fullName>
    </recommendedName>
</protein>
<feature type="compositionally biased region" description="Low complexity" evidence="3">
    <location>
        <begin position="328"/>
        <end position="342"/>
    </location>
</feature>
<name>A0A7R9MDI0_9ACAR</name>
<feature type="compositionally biased region" description="Pro residues" evidence="3">
    <location>
        <begin position="295"/>
        <end position="307"/>
    </location>
</feature>
<feature type="region of interest" description="Disordered" evidence="3">
    <location>
        <begin position="291"/>
        <end position="313"/>
    </location>
</feature>
<evidence type="ECO:0000256" key="2">
    <source>
        <dbReference type="SAM" id="Coils"/>
    </source>
</evidence>